<name>A0A1G2MD83_9BACT</name>
<sequence length="61" mass="7292">MRAAVERPAEEQSSVKDLKSKPRRKQNASSAPPSQTNKNWMAKWEREQEERQDRRRRNIDV</sequence>
<proteinExistence type="predicted"/>
<feature type="compositionally biased region" description="Basic and acidic residues" evidence="1">
    <location>
        <begin position="1"/>
        <end position="20"/>
    </location>
</feature>
<reference evidence="2 3" key="1">
    <citation type="journal article" date="2016" name="Nat. Commun.">
        <title>Thousands of microbial genomes shed light on interconnected biogeochemical processes in an aquifer system.</title>
        <authorList>
            <person name="Anantharaman K."/>
            <person name="Brown C.T."/>
            <person name="Hug L.A."/>
            <person name="Sharon I."/>
            <person name="Castelle C.J."/>
            <person name="Probst A.J."/>
            <person name="Thomas B.C."/>
            <person name="Singh A."/>
            <person name="Wilkins M.J."/>
            <person name="Karaoz U."/>
            <person name="Brodie E.L."/>
            <person name="Williams K.H."/>
            <person name="Hubbard S.S."/>
            <person name="Banfield J.F."/>
        </authorList>
    </citation>
    <scope>NUCLEOTIDE SEQUENCE [LARGE SCALE GENOMIC DNA]</scope>
</reference>
<protein>
    <submittedName>
        <fullName evidence="2">Uncharacterized protein</fullName>
    </submittedName>
</protein>
<evidence type="ECO:0000313" key="3">
    <source>
        <dbReference type="Proteomes" id="UP000176493"/>
    </source>
</evidence>
<comment type="caution">
    <text evidence="2">The sequence shown here is derived from an EMBL/GenBank/DDBJ whole genome shotgun (WGS) entry which is preliminary data.</text>
</comment>
<dbReference type="EMBL" id="MHRJ01000038">
    <property type="protein sequence ID" value="OHA21876.1"/>
    <property type="molecule type" value="Genomic_DNA"/>
</dbReference>
<feature type="compositionally biased region" description="Polar residues" evidence="1">
    <location>
        <begin position="27"/>
        <end position="39"/>
    </location>
</feature>
<dbReference type="AlphaFoldDB" id="A0A1G2MD83"/>
<gene>
    <name evidence="2" type="ORF">A2W52_03530</name>
</gene>
<dbReference type="Proteomes" id="UP000176493">
    <property type="component" value="Unassembled WGS sequence"/>
</dbReference>
<organism evidence="2 3">
    <name type="scientific">Candidatus Taylorbacteria bacterium RIFCSPHIGHO2_02_49_25</name>
    <dbReference type="NCBI Taxonomy" id="1802305"/>
    <lineage>
        <taxon>Bacteria</taxon>
        <taxon>Candidatus Tayloriibacteriota</taxon>
    </lineage>
</organism>
<evidence type="ECO:0000256" key="1">
    <source>
        <dbReference type="SAM" id="MobiDB-lite"/>
    </source>
</evidence>
<accession>A0A1G2MD83</accession>
<feature type="region of interest" description="Disordered" evidence="1">
    <location>
        <begin position="1"/>
        <end position="61"/>
    </location>
</feature>
<feature type="compositionally biased region" description="Basic and acidic residues" evidence="1">
    <location>
        <begin position="43"/>
        <end position="61"/>
    </location>
</feature>
<evidence type="ECO:0000313" key="2">
    <source>
        <dbReference type="EMBL" id="OHA21876.1"/>
    </source>
</evidence>